<dbReference type="PANTHER" id="PTHR31528">
    <property type="entry name" value="4-AMINO-5-HYDROXYMETHYL-2-METHYLPYRIMIDINE PHOSPHATE SYNTHASE THI11-RELATED"/>
    <property type="match status" value="1"/>
</dbReference>
<dbReference type="Pfam" id="PF09084">
    <property type="entry name" value="NMT1"/>
    <property type="match status" value="1"/>
</dbReference>
<dbReference type="InterPro" id="IPR015168">
    <property type="entry name" value="SsuA/THI5"/>
</dbReference>
<evidence type="ECO:0000256" key="3">
    <source>
        <dbReference type="ARBA" id="ARBA00009406"/>
    </source>
</evidence>
<evidence type="ECO:0000256" key="8">
    <source>
        <dbReference type="ARBA" id="ARBA00022977"/>
    </source>
</evidence>
<dbReference type="InterPro" id="IPR027939">
    <property type="entry name" value="NMT1/THI5"/>
</dbReference>
<keyword evidence="6" id="KW-0479">Metal-binding</keyword>
<comment type="catalytic activity">
    <reaction evidence="11">
        <text>N(6)-(pyridoxal phosphate)-L-lysyl-[4-amino-5-hydroxymethyl-2-methylpyrimidine phosphate synthase] + L-histidyl-[4-amino-5-hydroxymethyl-2-methylpyrimidine phosphate synthase] + 2 Fe(3+) + 4 H2O = L-lysyl-[4-amino-5-hydroxymethyl-2-methylpyrimidine phosphate synthase] + (2S)-2-amino-5-hydroxy-4-oxopentanoyl-[4-amino-5-hydroxymethyl-2-methylpyrimidine phosphate synthase] + 4-amino-2-methyl-5-(phosphooxymethyl)pyrimidine + 3-oxopropanoate + 2 Fe(2+) + 2 H(+)</text>
        <dbReference type="Rhea" id="RHEA:65756"/>
        <dbReference type="Rhea" id="RHEA-COMP:16892"/>
        <dbReference type="Rhea" id="RHEA-COMP:16893"/>
        <dbReference type="Rhea" id="RHEA-COMP:16894"/>
        <dbReference type="Rhea" id="RHEA-COMP:16895"/>
        <dbReference type="ChEBI" id="CHEBI:15377"/>
        <dbReference type="ChEBI" id="CHEBI:15378"/>
        <dbReference type="ChEBI" id="CHEBI:29033"/>
        <dbReference type="ChEBI" id="CHEBI:29034"/>
        <dbReference type="ChEBI" id="CHEBI:29969"/>
        <dbReference type="ChEBI" id="CHEBI:29979"/>
        <dbReference type="ChEBI" id="CHEBI:33190"/>
        <dbReference type="ChEBI" id="CHEBI:58354"/>
        <dbReference type="ChEBI" id="CHEBI:143915"/>
        <dbReference type="ChEBI" id="CHEBI:157692"/>
    </reaction>
    <physiologicalReaction direction="left-to-right" evidence="11">
        <dbReference type="Rhea" id="RHEA:65757"/>
    </physiologicalReaction>
</comment>
<evidence type="ECO:0000256" key="2">
    <source>
        <dbReference type="ARBA" id="ARBA00004948"/>
    </source>
</evidence>
<evidence type="ECO:0000256" key="4">
    <source>
        <dbReference type="ARBA" id="ARBA00011738"/>
    </source>
</evidence>
<evidence type="ECO:0000313" key="13">
    <source>
        <dbReference type="EMBL" id="KHE93644.1"/>
    </source>
</evidence>
<comment type="pathway">
    <text evidence="2">Cofactor biosynthesis; thiamine diphosphate biosynthesis.</text>
</comment>
<dbReference type="Proteomes" id="UP000030652">
    <property type="component" value="Unassembled WGS sequence"/>
</dbReference>
<accession>A0A0B0EM11</accession>
<evidence type="ECO:0000256" key="11">
    <source>
        <dbReference type="ARBA" id="ARBA00048179"/>
    </source>
</evidence>
<proteinExistence type="inferred from homology"/>
<evidence type="ECO:0000256" key="7">
    <source>
        <dbReference type="ARBA" id="ARBA00022898"/>
    </source>
</evidence>
<keyword evidence="8" id="KW-0784">Thiamine biosynthesis</keyword>
<dbReference type="PROSITE" id="PS51257">
    <property type="entry name" value="PROKAR_LIPOPROTEIN"/>
    <property type="match status" value="1"/>
</dbReference>
<gene>
    <name evidence="13" type="ORF">SCABRO_00596</name>
</gene>
<comment type="subunit">
    <text evidence="4">Homodimer.</text>
</comment>
<keyword evidence="7" id="KW-0663">Pyridoxal phosphate</keyword>
<evidence type="ECO:0000256" key="1">
    <source>
        <dbReference type="ARBA" id="ARBA00003469"/>
    </source>
</evidence>
<evidence type="ECO:0000313" key="14">
    <source>
        <dbReference type="Proteomes" id="UP000030652"/>
    </source>
</evidence>
<dbReference type="GO" id="GO:0016740">
    <property type="term" value="F:transferase activity"/>
    <property type="evidence" value="ECO:0007669"/>
    <property type="project" value="UniProtKB-KW"/>
</dbReference>
<dbReference type="GO" id="GO:0009228">
    <property type="term" value="P:thiamine biosynthetic process"/>
    <property type="evidence" value="ECO:0007669"/>
    <property type="project" value="UniProtKB-KW"/>
</dbReference>
<name>A0A0B0EM11_9BACT</name>
<comment type="function">
    <text evidence="1">Responsible for the formation of the pyrimidine heterocycle in the thiamine biosynthesis pathway. Catalyzes the formation of hydroxymethylpyrimidine phosphate (HMP-P) from histidine and pyridoxal phosphate (PLP). The protein uses PLP and the active site histidine to form HMP-P, generating an inactive enzyme. The enzyme can only undergo a single turnover, which suggests it is a suicide enzyme.</text>
</comment>
<dbReference type="AlphaFoldDB" id="A0A0B0EM11"/>
<comment type="similarity">
    <text evidence="3">Belongs to the NMT1/THI5 family.</text>
</comment>
<evidence type="ECO:0000256" key="10">
    <source>
        <dbReference type="ARBA" id="ARBA00033171"/>
    </source>
</evidence>
<protein>
    <recommendedName>
        <fullName evidence="10">Thiamine pyrimidine synthase</fullName>
    </recommendedName>
</protein>
<evidence type="ECO:0000256" key="5">
    <source>
        <dbReference type="ARBA" id="ARBA00022679"/>
    </source>
</evidence>
<dbReference type="Gene3D" id="3.40.190.10">
    <property type="entry name" value="Periplasmic binding protein-like II"/>
    <property type="match status" value="2"/>
</dbReference>
<dbReference type="EMBL" id="JRYO01000044">
    <property type="protein sequence ID" value="KHE93644.1"/>
    <property type="molecule type" value="Genomic_DNA"/>
</dbReference>
<keyword evidence="9" id="KW-0408">Iron</keyword>
<keyword evidence="5" id="KW-0808">Transferase</keyword>
<comment type="caution">
    <text evidence="13">The sequence shown here is derived from an EMBL/GenBank/DDBJ whole genome shotgun (WGS) entry which is preliminary data.</text>
</comment>
<evidence type="ECO:0000256" key="9">
    <source>
        <dbReference type="ARBA" id="ARBA00023004"/>
    </source>
</evidence>
<reference evidence="13 14" key="1">
    <citation type="submission" date="2014-10" db="EMBL/GenBank/DDBJ databases">
        <title>Draft genome of anammox bacterium scalindua brodae, obtained using differential coverage binning of sequence data from two enrichment reactors.</title>
        <authorList>
            <person name="Speth D.R."/>
            <person name="Russ L."/>
            <person name="Kartal B."/>
            <person name="Op den Camp H.J."/>
            <person name="Dutilh B.E."/>
            <person name="Jetten M.S."/>
        </authorList>
    </citation>
    <scope>NUCLEOTIDE SEQUENCE [LARGE SCALE GENOMIC DNA]</scope>
    <source>
        <strain evidence="13">RU1</strain>
    </source>
</reference>
<evidence type="ECO:0000259" key="12">
    <source>
        <dbReference type="Pfam" id="PF09084"/>
    </source>
</evidence>
<evidence type="ECO:0000256" key="6">
    <source>
        <dbReference type="ARBA" id="ARBA00022723"/>
    </source>
</evidence>
<dbReference type="eggNOG" id="COG0715">
    <property type="taxonomic scope" value="Bacteria"/>
</dbReference>
<feature type="domain" description="SsuA/THI5-like" evidence="12">
    <location>
        <begin position="51"/>
        <end position="254"/>
    </location>
</feature>
<dbReference type="SUPFAM" id="SSF53850">
    <property type="entry name" value="Periplasmic binding protein-like II"/>
    <property type="match status" value="1"/>
</dbReference>
<dbReference type="GO" id="GO:0046872">
    <property type="term" value="F:metal ion binding"/>
    <property type="evidence" value="ECO:0007669"/>
    <property type="project" value="UniProtKB-KW"/>
</dbReference>
<sequence length="336" mass="36517">MNRKKLNKAFVTTLMSLLLICISLAVLSCSKNSDKLQNVRIAQAGNFFLYAPLYIAIDAGLFKEQGLDVSIISTGGDEKTWAAVVSGGASFGVADPTFIAISENRGKPGKVVASIVNGVPFWGITFDDSIKPIKAPEGLEGYTVGTFPSPSTAYTLQKKMFLDAGLKPDIREGAFGTILAMLKSKHVNIGLELEPNVSMAVSEGAKIVYSLAYVYGNFAITGLTTTPKLIRQNPELVQKVVCGLQAALDFSRNNMDLALLILAERFPEIKRGIAREALKRVFREGIIPQTTIIDSLAWNKAINLRKEVGDITEVQDMSAYVDNSFAKEASIKCRDR</sequence>
<organism evidence="13 14">
    <name type="scientific">Candidatus Scalindua brodae</name>
    <dbReference type="NCBI Taxonomy" id="237368"/>
    <lineage>
        <taxon>Bacteria</taxon>
        <taxon>Pseudomonadati</taxon>
        <taxon>Planctomycetota</taxon>
        <taxon>Candidatus Brocadiia</taxon>
        <taxon>Candidatus Brocadiales</taxon>
        <taxon>Candidatus Scalinduaceae</taxon>
        <taxon>Candidatus Scalindua</taxon>
    </lineage>
</organism>
<dbReference type="PANTHER" id="PTHR31528:SF1">
    <property type="entry name" value="4-AMINO-5-HYDROXYMETHYL-2-METHYLPYRIMIDINE PHOSPHATE SYNTHASE THI11-RELATED"/>
    <property type="match status" value="1"/>
</dbReference>